<evidence type="ECO:0000313" key="1">
    <source>
        <dbReference type="EMBL" id="MBL0393724.1"/>
    </source>
</evidence>
<proteinExistence type="predicted"/>
<dbReference type="AlphaFoldDB" id="A0A937CVK1"/>
<accession>A0A937CVK1</accession>
<gene>
    <name evidence="1" type="ORF">JJ685_21485</name>
</gene>
<dbReference type="Proteomes" id="UP000599109">
    <property type="component" value="Unassembled WGS sequence"/>
</dbReference>
<protein>
    <recommendedName>
        <fullName evidence="3">STAS/SEC14 domain-containing protein</fullName>
    </recommendedName>
</protein>
<reference evidence="1 2" key="1">
    <citation type="journal article" date="2017" name="Int. J. Syst. Evol. Microbiol.">
        <title>Ramlibacter monticola sp. nov., isolated from forest soil.</title>
        <authorList>
            <person name="Chaudhary D.K."/>
            <person name="Kim J."/>
        </authorList>
    </citation>
    <scope>NUCLEOTIDE SEQUENCE [LARGE SCALE GENOMIC DNA]</scope>
    <source>
        <strain evidence="1 2">KACC 19175</strain>
    </source>
</reference>
<name>A0A937CVK1_9BURK</name>
<dbReference type="RefSeq" id="WP_201676390.1">
    <property type="nucleotide sequence ID" value="NZ_JAEQNE010000006.1"/>
</dbReference>
<evidence type="ECO:0000313" key="2">
    <source>
        <dbReference type="Proteomes" id="UP000599109"/>
    </source>
</evidence>
<keyword evidence="2" id="KW-1185">Reference proteome</keyword>
<sequence>MRFDVSIAHEAPCTRVVVIGEPTLGRLLSLVQVLEVDCGSWPRDTLLLDLRGLRVPLSPEALSRLAAAAARLLRCVRRIALLAGEADQPGVAQVRFFGEADAALKWLAGSP</sequence>
<comment type="caution">
    <text evidence="1">The sequence shown here is derived from an EMBL/GenBank/DDBJ whole genome shotgun (WGS) entry which is preliminary data.</text>
</comment>
<evidence type="ECO:0008006" key="3">
    <source>
        <dbReference type="Google" id="ProtNLM"/>
    </source>
</evidence>
<dbReference type="EMBL" id="JAEQNE010000006">
    <property type="protein sequence ID" value="MBL0393724.1"/>
    <property type="molecule type" value="Genomic_DNA"/>
</dbReference>
<organism evidence="1 2">
    <name type="scientific">Ramlibacter monticola</name>
    <dbReference type="NCBI Taxonomy" id="1926872"/>
    <lineage>
        <taxon>Bacteria</taxon>
        <taxon>Pseudomonadati</taxon>
        <taxon>Pseudomonadota</taxon>
        <taxon>Betaproteobacteria</taxon>
        <taxon>Burkholderiales</taxon>
        <taxon>Comamonadaceae</taxon>
        <taxon>Ramlibacter</taxon>
    </lineage>
</organism>